<proteinExistence type="predicted"/>
<name>A0A7E5WJJ8_TRINI</name>
<organism evidence="1 2">
    <name type="scientific">Trichoplusia ni</name>
    <name type="common">Cabbage looper</name>
    <dbReference type="NCBI Taxonomy" id="7111"/>
    <lineage>
        <taxon>Eukaryota</taxon>
        <taxon>Metazoa</taxon>
        <taxon>Ecdysozoa</taxon>
        <taxon>Arthropoda</taxon>
        <taxon>Hexapoda</taxon>
        <taxon>Insecta</taxon>
        <taxon>Pterygota</taxon>
        <taxon>Neoptera</taxon>
        <taxon>Endopterygota</taxon>
        <taxon>Lepidoptera</taxon>
        <taxon>Glossata</taxon>
        <taxon>Ditrysia</taxon>
        <taxon>Noctuoidea</taxon>
        <taxon>Noctuidae</taxon>
        <taxon>Plusiinae</taxon>
        <taxon>Trichoplusia</taxon>
    </lineage>
</organism>
<dbReference type="AlphaFoldDB" id="A0A7E5WJJ8"/>
<reference evidence="2" key="1">
    <citation type="submission" date="2025-08" db="UniProtKB">
        <authorList>
            <consortium name="RefSeq"/>
        </authorList>
    </citation>
    <scope>IDENTIFICATION</scope>
</reference>
<gene>
    <name evidence="2" type="primary">LOC113503217</name>
</gene>
<dbReference type="GeneID" id="113503217"/>
<dbReference type="Proteomes" id="UP000322000">
    <property type="component" value="Chromosome 18"/>
</dbReference>
<accession>A0A7E5WJJ8</accession>
<sequence>MTITLEGDTLGKKHEHYNKLVQDAVTKQNYVLNEIKHEDSDLDNLFKIDLACKTRHVDFIIEVLKSNDMLYVSRAIKKSPWLITDPQYAHIINPEYLHSQLFPSMQTKAISKLMLNIRLKLKDTRRVEAFYEYLKESKEAYKWLQNCSLPFIEVVLKNNRNIPRNLFKRLCRKSSSFISYHENVADVFSLKTTLDECMFLLRSHTTEFLDVVEKKYLDQSDYYCRMSPMGRRRTEILMKKCRQRILDKFPFYVGNIDLAVVAKHLDKSGIKAFLDEQSKNDKVKRYLKTYANLKPFINNMPKDERYQFIKLTFIDKANEQPYHKVECSLADDVNTSFSCNVESYHWYIHAPYSEAFNNLVKLMRAESSPLERCLILSVLTQCARNSPQNIKSLLEYYYEKHINEPFKFKIQFVYNVLKHISSYNFNEESWNILEQIFHSMEVYTESENNVQTCLKAIIIHKVTQDAEVPEIVERKFQFDTFIKSCGKLNQKDKDKLFSYLLKFVSGKIQNQIIENEWNLNDMVCHINNALSLLIDWKRDINDYPFILDHIKKLASIKKDKLWNTDLSSVYNKKKSWRRYMFDDSFTFLVNEEVCLNALKHNAQLLDSYDNELEVLRTNDKVTLRRLLAKIRVYWPQTLAQQWTDAYLLNLDNATGQKAAIKGLFMLMSQKQVIDMAEKHKPEDFKIKWGEINPTDINLRKYVAQNLHLARPLVPLETVMWYAKQDYLQYAVPSINSVMSCMSNDLSRDCLVTLLEAPVSLQKYGIRFAFLKLQPHEIKPIYANIWQSTKNVSIRSVLFTQTYNVLCKTKNKSVERELWELLSMFIDNLSSDDNKQIFNKLSKLKELPLDIQAHFFMKSYNFLTLLPEKANAQTYVDRLLDYAPKIIELLDEDFVVEKVLSPINTKILSTKSDRSNAISFLAIFVLGSKNEDVQLRRYKRVLLPTMELAFSSWDYIKDREYIFKNKFKSLVRSLTWNFIKLVSLNKSAPPAQLFTLIQKLMEEKLVIHKNYTLYTSWKLTTEYVKLIDENKSLLSVFEPFANSNIKVDTWLPDELTSLWNDINSKISPKLGLKFLEHLKKDTETYFPTIQLRFGHAMYKTFQDLQHGDTFTAETLSHMLDFDFVPSYIVVSEVMPKYGSNQIKEIVARIREKLESHPSKEVQIHYNLDYEDLPWPDNEL</sequence>
<evidence type="ECO:0000313" key="1">
    <source>
        <dbReference type="Proteomes" id="UP000322000"/>
    </source>
</evidence>
<dbReference type="OrthoDB" id="7100635at2759"/>
<evidence type="ECO:0000313" key="2">
    <source>
        <dbReference type="RefSeq" id="XP_026740903.1"/>
    </source>
</evidence>
<protein>
    <submittedName>
        <fullName evidence="2">Uncharacterized protein LOC113503217 isoform X1</fullName>
    </submittedName>
</protein>
<dbReference type="InParanoid" id="A0A7E5WJJ8"/>
<keyword evidence="1" id="KW-1185">Reference proteome</keyword>
<dbReference type="KEGG" id="tnl:113503217"/>
<dbReference type="RefSeq" id="XP_026740903.1">
    <property type="nucleotide sequence ID" value="XM_026885102.1"/>
</dbReference>